<name>A0A1F5C5T0_9BACT</name>
<accession>A0A1F5C5T0</accession>
<reference evidence="1 2" key="1">
    <citation type="journal article" date="2016" name="Nat. Commun.">
        <title>Thousands of microbial genomes shed light on interconnected biogeochemical processes in an aquifer system.</title>
        <authorList>
            <person name="Anantharaman K."/>
            <person name="Brown C.T."/>
            <person name="Hug L.A."/>
            <person name="Sharon I."/>
            <person name="Castelle C.J."/>
            <person name="Probst A.J."/>
            <person name="Thomas B.C."/>
            <person name="Singh A."/>
            <person name="Wilkins M.J."/>
            <person name="Karaoz U."/>
            <person name="Brodie E.L."/>
            <person name="Williams K.H."/>
            <person name="Hubbard S.S."/>
            <person name="Banfield J.F."/>
        </authorList>
    </citation>
    <scope>NUCLEOTIDE SEQUENCE [LARGE SCALE GENOMIC DNA]</scope>
</reference>
<dbReference type="Proteomes" id="UP000177947">
    <property type="component" value="Unassembled WGS sequence"/>
</dbReference>
<sequence>MKKYFIFIKSNHAPFFSDEYDIYMKAKTPEDAIIRTRKGHSHFAGLALIEVYKNADSFHGNKKPLAIWSLHKKNKKSR</sequence>
<dbReference type="EMBL" id="MEYQ01000051">
    <property type="protein sequence ID" value="OGD38222.1"/>
    <property type="molecule type" value="Genomic_DNA"/>
</dbReference>
<dbReference type="AlphaFoldDB" id="A0A1F5C5T0"/>
<organism evidence="1 2">
    <name type="scientific">Candidatus Azambacteria bacterium RIFCSPLOWO2_01_FULL_37_9</name>
    <dbReference type="NCBI Taxonomy" id="1797297"/>
    <lineage>
        <taxon>Bacteria</taxon>
        <taxon>Candidatus Azamiibacteriota</taxon>
    </lineage>
</organism>
<gene>
    <name evidence="1" type="ORF">A2907_02555</name>
</gene>
<evidence type="ECO:0000313" key="1">
    <source>
        <dbReference type="EMBL" id="OGD38222.1"/>
    </source>
</evidence>
<proteinExistence type="predicted"/>
<evidence type="ECO:0000313" key="2">
    <source>
        <dbReference type="Proteomes" id="UP000177947"/>
    </source>
</evidence>
<comment type="caution">
    <text evidence="1">The sequence shown here is derived from an EMBL/GenBank/DDBJ whole genome shotgun (WGS) entry which is preliminary data.</text>
</comment>
<protein>
    <submittedName>
        <fullName evidence="1">Uncharacterized protein</fullName>
    </submittedName>
</protein>